<dbReference type="Proteomes" id="UP001055439">
    <property type="component" value="Chromosome 8"/>
</dbReference>
<evidence type="ECO:0000313" key="3">
    <source>
        <dbReference type="Proteomes" id="UP001055439"/>
    </source>
</evidence>
<accession>A0A9E7KPX8</accession>
<evidence type="ECO:0000256" key="1">
    <source>
        <dbReference type="SAM" id="MobiDB-lite"/>
    </source>
</evidence>
<protein>
    <submittedName>
        <fullName evidence="2">Uncharacterized protein</fullName>
    </submittedName>
</protein>
<organism evidence="2 3">
    <name type="scientific">Musa troglodytarum</name>
    <name type="common">fe'i banana</name>
    <dbReference type="NCBI Taxonomy" id="320322"/>
    <lineage>
        <taxon>Eukaryota</taxon>
        <taxon>Viridiplantae</taxon>
        <taxon>Streptophyta</taxon>
        <taxon>Embryophyta</taxon>
        <taxon>Tracheophyta</taxon>
        <taxon>Spermatophyta</taxon>
        <taxon>Magnoliopsida</taxon>
        <taxon>Liliopsida</taxon>
        <taxon>Zingiberales</taxon>
        <taxon>Musaceae</taxon>
        <taxon>Musa</taxon>
    </lineage>
</organism>
<keyword evidence="3" id="KW-1185">Reference proteome</keyword>
<feature type="region of interest" description="Disordered" evidence="1">
    <location>
        <begin position="36"/>
        <end position="59"/>
    </location>
</feature>
<proteinExistence type="predicted"/>
<sequence length="95" mass="10894">MTLKQYAKVSVIQHKEAAYDADNLLDEFHYRVLQKQQMEKQGDEASYQSPSSSKLPPKKIRRTSLFGAVTISFFGGEDNDDEGTKIREIQGRIER</sequence>
<dbReference type="AlphaFoldDB" id="A0A9E7KPX8"/>
<evidence type="ECO:0000313" key="2">
    <source>
        <dbReference type="EMBL" id="URE27247.1"/>
    </source>
</evidence>
<reference evidence="2" key="1">
    <citation type="submission" date="2022-05" db="EMBL/GenBank/DDBJ databases">
        <title>The Musa troglodytarum L. genome provides insights into the mechanism of non-climacteric behaviour and enrichment of carotenoids.</title>
        <authorList>
            <person name="Wang J."/>
        </authorList>
    </citation>
    <scope>NUCLEOTIDE SEQUENCE</scope>
    <source>
        <tissue evidence="2">Leaf</tissue>
    </source>
</reference>
<dbReference type="OrthoDB" id="670616at2759"/>
<gene>
    <name evidence="2" type="ORF">MUK42_13950</name>
</gene>
<dbReference type="EMBL" id="CP097510">
    <property type="protein sequence ID" value="URE27247.1"/>
    <property type="molecule type" value="Genomic_DNA"/>
</dbReference>
<name>A0A9E7KPX8_9LILI</name>